<evidence type="ECO:0000313" key="1">
    <source>
        <dbReference type="EMBL" id="GBP16357.1"/>
    </source>
</evidence>
<reference evidence="1 2" key="1">
    <citation type="journal article" date="2019" name="Commun. Biol.">
        <title>The bagworm genome reveals a unique fibroin gene that provides high tensile strength.</title>
        <authorList>
            <person name="Kono N."/>
            <person name="Nakamura H."/>
            <person name="Ohtoshi R."/>
            <person name="Tomita M."/>
            <person name="Numata K."/>
            <person name="Arakawa K."/>
        </authorList>
    </citation>
    <scope>NUCLEOTIDE SEQUENCE [LARGE SCALE GENOMIC DNA]</scope>
</reference>
<keyword evidence="2" id="KW-1185">Reference proteome</keyword>
<sequence>MVSLDIEGGLRQHLVADHKKPAVCPQMPGKPLRYGDGLPERLGGCGLLRRRAVQKVDFEGLYSGLDSWSNFLESRPGLLTLRTRGPRRIRAGIRGRRGPYVFRTVGLSTGGRGSPGTIPCEELGRSK</sequence>
<dbReference type="EMBL" id="BGZK01000079">
    <property type="protein sequence ID" value="GBP16357.1"/>
    <property type="molecule type" value="Genomic_DNA"/>
</dbReference>
<name>A0A4C1TQV8_EUMVA</name>
<organism evidence="1 2">
    <name type="scientific">Eumeta variegata</name>
    <name type="common">Bagworm moth</name>
    <name type="synonym">Eumeta japonica</name>
    <dbReference type="NCBI Taxonomy" id="151549"/>
    <lineage>
        <taxon>Eukaryota</taxon>
        <taxon>Metazoa</taxon>
        <taxon>Ecdysozoa</taxon>
        <taxon>Arthropoda</taxon>
        <taxon>Hexapoda</taxon>
        <taxon>Insecta</taxon>
        <taxon>Pterygota</taxon>
        <taxon>Neoptera</taxon>
        <taxon>Endopterygota</taxon>
        <taxon>Lepidoptera</taxon>
        <taxon>Glossata</taxon>
        <taxon>Ditrysia</taxon>
        <taxon>Tineoidea</taxon>
        <taxon>Psychidae</taxon>
        <taxon>Oiketicinae</taxon>
        <taxon>Eumeta</taxon>
    </lineage>
</organism>
<gene>
    <name evidence="1" type="ORF">EVAR_9947_1</name>
</gene>
<comment type="caution">
    <text evidence="1">The sequence shown here is derived from an EMBL/GenBank/DDBJ whole genome shotgun (WGS) entry which is preliminary data.</text>
</comment>
<evidence type="ECO:0000313" key="2">
    <source>
        <dbReference type="Proteomes" id="UP000299102"/>
    </source>
</evidence>
<protein>
    <submittedName>
        <fullName evidence="1">Uncharacterized protein</fullName>
    </submittedName>
</protein>
<accession>A0A4C1TQV8</accession>
<dbReference type="AlphaFoldDB" id="A0A4C1TQV8"/>
<proteinExistence type="predicted"/>
<dbReference type="Proteomes" id="UP000299102">
    <property type="component" value="Unassembled WGS sequence"/>
</dbReference>